<dbReference type="EMBL" id="CAJJDM010000002">
    <property type="protein sequence ID" value="CAD8043763.1"/>
    <property type="molecule type" value="Genomic_DNA"/>
</dbReference>
<dbReference type="Pfam" id="PF00561">
    <property type="entry name" value="Abhydrolase_1"/>
    <property type="match status" value="1"/>
</dbReference>
<reference evidence="4" key="1">
    <citation type="submission" date="2021-01" db="EMBL/GenBank/DDBJ databases">
        <authorList>
            <consortium name="Genoscope - CEA"/>
            <person name="William W."/>
        </authorList>
    </citation>
    <scope>NUCLEOTIDE SEQUENCE</scope>
</reference>
<gene>
    <name evidence="4" type="ORF">PPRIM_AZ9-3.1.T0050417</name>
</gene>
<evidence type="ECO:0000256" key="1">
    <source>
        <dbReference type="ARBA" id="ARBA00008645"/>
    </source>
</evidence>
<evidence type="ECO:0000259" key="3">
    <source>
        <dbReference type="Pfam" id="PF00561"/>
    </source>
</evidence>
<evidence type="ECO:0000313" key="4">
    <source>
        <dbReference type="EMBL" id="CAD8043763.1"/>
    </source>
</evidence>
<feature type="domain" description="AB hydrolase-1" evidence="3">
    <location>
        <begin position="20"/>
        <end position="258"/>
    </location>
</feature>
<evidence type="ECO:0000313" key="5">
    <source>
        <dbReference type="Proteomes" id="UP000688137"/>
    </source>
</evidence>
<dbReference type="GO" id="GO:0016787">
    <property type="term" value="F:hydrolase activity"/>
    <property type="evidence" value="ECO:0007669"/>
    <property type="project" value="UniProtKB-KW"/>
</dbReference>
<protein>
    <recommendedName>
        <fullName evidence="3">AB hydrolase-1 domain-containing protein</fullName>
    </recommendedName>
</protein>
<accession>A0A8S1JN64</accession>
<dbReference type="Proteomes" id="UP000688137">
    <property type="component" value="Unassembled WGS sequence"/>
</dbReference>
<sequence>MASIVQSSIKKFYHNSNLNLVILHGLMGSKNNFKTVSSSPLLTNHLNSTHLLDLRNHGESPHHQSMTLGEMALDLSEYVKELNDIVLLGHSLGGRVIFKYLQQYEKEVQQKVKGVIIVDILPKAVQSTFVYELLKKLIKINLNQITYNELQEKVFEASQNKAIAQLLMTNFQSQQTIMRKDIKYDFKWRVNLQGILNDFQTNILTDITANWKGPHCVICGDKSQYVNRETVHQMSMVFPNFKEAHFIKDCGHWVHSEQPQEFIKIVSSFIQTLK</sequence>
<evidence type="ECO:0000256" key="2">
    <source>
        <dbReference type="ARBA" id="ARBA00022801"/>
    </source>
</evidence>
<comment type="similarity">
    <text evidence="1">Belongs to the AB hydrolase superfamily.</text>
</comment>
<dbReference type="PANTHER" id="PTHR46118:SF4">
    <property type="entry name" value="PROTEIN ABHD11"/>
    <property type="match status" value="1"/>
</dbReference>
<organism evidence="4 5">
    <name type="scientific">Paramecium primaurelia</name>
    <dbReference type="NCBI Taxonomy" id="5886"/>
    <lineage>
        <taxon>Eukaryota</taxon>
        <taxon>Sar</taxon>
        <taxon>Alveolata</taxon>
        <taxon>Ciliophora</taxon>
        <taxon>Intramacronucleata</taxon>
        <taxon>Oligohymenophorea</taxon>
        <taxon>Peniculida</taxon>
        <taxon>Parameciidae</taxon>
        <taxon>Paramecium</taxon>
    </lineage>
</organism>
<name>A0A8S1JN64_PARPR</name>
<dbReference type="PANTHER" id="PTHR46118">
    <property type="entry name" value="PROTEIN ABHD11"/>
    <property type="match status" value="1"/>
</dbReference>
<keyword evidence="5" id="KW-1185">Reference proteome</keyword>
<dbReference type="InterPro" id="IPR000073">
    <property type="entry name" value="AB_hydrolase_1"/>
</dbReference>
<dbReference type="AlphaFoldDB" id="A0A8S1JN64"/>
<keyword evidence="2" id="KW-0378">Hydrolase</keyword>
<dbReference type="OMA" id="QFICMSL"/>
<proteinExistence type="inferred from homology"/>
<comment type="caution">
    <text evidence="4">The sequence shown here is derived from an EMBL/GenBank/DDBJ whole genome shotgun (WGS) entry which is preliminary data.</text>
</comment>